<gene>
    <name evidence="2" type="ORF">NIES2135_64200</name>
</gene>
<proteinExistence type="predicted"/>
<organism evidence="2 3">
    <name type="scientific">Leptolyngbya boryana NIES-2135</name>
    <dbReference type="NCBI Taxonomy" id="1973484"/>
    <lineage>
        <taxon>Bacteria</taxon>
        <taxon>Bacillati</taxon>
        <taxon>Cyanobacteriota</taxon>
        <taxon>Cyanophyceae</taxon>
        <taxon>Leptolyngbyales</taxon>
        <taxon>Leptolyngbyaceae</taxon>
        <taxon>Leptolyngbya group</taxon>
        <taxon>Leptolyngbya</taxon>
    </lineage>
</organism>
<evidence type="ECO:0000313" key="3">
    <source>
        <dbReference type="Proteomes" id="UP000217895"/>
    </source>
</evidence>
<keyword evidence="2" id="KW-0614">Plasmid</keyword>
<dbReference type="Proteomes" id="UP000217895">
    <property type="component" value="Plasmid Plasmid2 dna"/>
</dbReference>
<keyword evidence="1" id="KW-0732">Signal</keyword>
<feature type="signal peptide" evidence="1">
    <location>
        <begin position="1"/>
        <end position="22"/>
    </location>
</feature>
<keyword evidence="3" id="KW-1185">Reference proteome</keyword>
<geneLocation type="plasmid" evidence="2">
    <name>plasmid2</name>
</geneLocation>
<reference evidence="2 3" key="1">
    <citation type="submission" date="2017-06" db="EMBL/GenBank/DDBJ databases">
        <title>Genome sequencing of cyanobaciteial culture collection at National Institute for Environmental Studies (NIES).</title>
        <authorList>
            <person name="Hirose Y."/>
            <person name="Shimura Y."/>
            <person name="Fujisawa T."/>
            <person name="Nakamura Y."/>
            <person name="Kawachi M."/>
        </authorList>
    </citation>
    <scope>NUCLEOTIDE SEQUENCE [LARGE SCALE GENOMIC DNA]</scope>
    <source>
        <strain evidence="2 3">NIES-2135</strain>
        <plasmid evidence="3">Plasmid Plasmid2 dna</plasmid>
    </source>
</reference>
<accession>A0A1Z4JSA0</accession>
<evidence type="ECO:0000313" key="2">
    <source>
        <dbReference type="EMBL" id="BAY59543.1"/>
    </source>
</evidence>
<evidence type="ECO:0000256" key="1">
    <source>
        <dbReference type="SAM" id="SignalP"/>
    </source>
</evidence>
<name>A0A1Z4JSA0_LEPBY</name>
<protein>
    <submittedName>
        <fullName evidence="2">Uncharacterized protein</fullName>
    </submittedName>
</protein>
<feature type="chain" id="PRO_5012238634" evidence="1">
    <location>
        <begin position="23"/>
        <end position="55"/>
    </location>
</feature>
<dbReference type="EMBL" id="AP018205">
    <property type="protein sequence ID" value="BAY59543.1"/>
    <property type="molecule type" value="Genomic_DNA"/>
</dbReference>
<sequence length="55" mass="5693">MRAIVIVSRLIVSALSLAPLYAASLSSPLSNKAGLEAPQDGSIVINFSRGSKPQP</sequence>
<dbReference type="AlphaFoldDB" id="A0A1Z4JSA0"/>